<dbReference type="OrthoDB" id="2326099at2759"/>
<keyword evidence="1" id="KW-0812">Transmembrane</keyword>
<proteinExistence type="predicted"/>
<keyword evidence="3" id="KW-1185">Reference proteome</keyword>
<evidence type="ECO:0000256" key="1">
    <source>
        <dbReference type="SAM" id="Phobius"/>
    </source>
</evidence>
<comment type="caution">
    <text evidence="2">The sequence shown here is derived from an EMBL/GenBank/DDBJ whole genome shotgun (WGS) entry which is preliminary data.</text>
</comment>
<dbReference type="EMBL" id="JEMT01016092">
    <property type="protein sequence ID" value="EXX71572.1"/>
    <property type="molecule type" value="Genomic_DNA"/>
</dbReference>
<evidence type="ECO:0000313" key="2">
    <source>
        <dbReference type="EMBL" id="EXX71572.1"/>
    </source>
</evidence>
<feature type="transmembrane region" description="Helical" evidence="1">
    <location>
        <begin position="12"/>
        <end position="29"/>
    </location>
</feature>
<dbReference type="HOGENOM" id="CLU_091448_0_0_1"/>
<sequence>MAFYQLSFIKLMRFIFIGAIIILIIFFFFNDISNLNRQVNEVNLITTLPKDVGIKKIDVGQGEDIWILDDDGVLYHWSTIRKEIVTMAKSVTDFAVGMDGTVAVITSYKFLYIRNMNVLWQRLNEVRYDVYYSISICDSNTIFITTFNLDLIKGVYNSYTNTYNWEYVTSGGYRIFLQTSCASRDQSLWLLGPYSYISRYISEHRQIVRSDMAFMQMKALSEEYVIGVDYSNRLWVYSYGTWRLIRDGVKGATINYNGDIFFIDSDNFIFTIKEN</sequence>
<keyword evidence="1" id="KW-1133">Transmembrane helix</keyword>
<dbReference type="Proteomes" id="UP000022910">
    <property type="component" value="Unassembled WGS sequence"/>
</dbReference>
<reference evidence="2 3" key="1">
    <citation type="submission" date="2014-02" db="EMBL/GenBank/DDBJ databases">
        <title>Single nucleus genome sequencing reveals high similarity among nuclei of an endomycorrhizal fungus.</title>
        <authorList>
            <person name="Lin K."/>
            <person name="Geurts R."/>
            <person name="Zhang Z."/>
            <person name="Limpens E."/>
            <person name="Saunders D.G."/>
            <person name="Mu D."/>
            <person name="Pang E."/>
            <person name="Cao H."/>
            <person name="Cha H."/>
            <person name="Lin T."/>
            <person name="Zhou Q."/>
            <person name="Shang Y."/>
            <person name="Li Y."/>
            <person name="Ivanov S."/>
            <person name="Sharma T."/>
            <person name="Velzen R.V."/>
            <person name="Ruijter N.D."/>
            <person name="Aanen D.K."/>
            <person name="Win J."/>
            <person name="Kamoun S."/>
            <person name="Bisseling T."/>
            <person name="Huang S."/>
        </authorList>
    </citation>
    <scope>NUCLEOTIDE SEQUENCE [LARGE SCALE GENOMIC DNA]</scope>
    <source>
        <strain evidence="3">DAOM197198w</strain>
    </source>
</reference>
<organism evidence="2 3">
    <name type="scientific">Rhizophagus irregularis (strain DAOM 197198w)</name>
    <name type="common">Glomus intraradices</name>
    <dbReference type="NCBI Taxonomy" id="1432141"/>
    <lineage>
        <taxon>Eukaryota</taxon>
        <taxon>Fungi</taxon>
        <taxon>Fungi incertae sedis</taxon>
        <taxon>Mucoromycota</taxon>
        <taxon>Glomeromycotina</taxon>
        <taxon>Glomeromycetes</taxon>
        <taxon>Glomerales</taxon>
        <taxon>Glomeraceae</taxon>
        <taxon>Rhizophagus</taxon>
    </lineage>
</organism>
<accession>A0A015JPY8</accession>
<dbReference type="AlphaFoldDB" id="A0A015JPY8"/>
<keyword evidence="1" id="KW-0472">Membrane</keyword>
<protein>
    <submittedName>
        <fullName evidence="2">Uncharacterized protein</fullName>
    </submittedName>
</protein>
<evidence type="ECO:0000313" key="3">
    <source>
        <dbReference type="Proteomes" id="UP000022910"/>
    </source>
</evidence>
<name>A0A015JPY8_RHIIW</name>
<gene>
    <name evidence="2" type="ORF">RirG_077320</name>
</gene>